<reference evidence="4 5" key="1">
    <citation type="journal article" date="2019" name="Genome Biol. Evol.">
        <title>The Rhododendron genome and chromosomal organization provide insight into shared whole-genome duplications across the heath family (Ericaceae).</title>
        <authorList>
            <person name="Soza V.L."/>
            <person name="Lindsley D."/>
            <person name="Waalkes A."/>
            <person name="Ramage E."/>
            <person name="Patwardhan R.P."/>
            <person name="Burton J.N."/>
            <person name="Adey A."/>
            <person name="Kumar A."/>
            <person name="Qiu R."/>
            <person name="Shendure J."/>
            <person name="Hall B."/>
        </authorList>
    </citation>
    <scope>NUCLEOTIDE SEQUENCE [LARGE SCALE GENOMIC DNA]</scope>
    <source>
        <strain evidence="4">RSF 1966-606</strain>
    </source>
</reference>
<dbReference type="Proteomes" id="UP000428333">
    <property type="component" value="Linkage Group LG02"/>
</dbReference>
<keyword evidence="2" id="KW-0677">Repeat</keyword>
<dbReference type="AlphaFoldDB" id="A0A6A4MHZ6"/>
<dbReference type="InterPro" id="IPR002885">
    <property type="entry name" value="PPR_rpt"/>
</dbReference>
<gene>
    <name evidence="4" type="ORF">C3L33_02395</name>
</gene>
<organism evidence="4 5">
    <name type="scientific">Rhododendron williamsianum</name>
    <dbReference type="NCBI Taxonomy" id="262921"/>
    <lineage>
        <taxon>Eukaryota</taxon>
        <taxon>Viridiplantae</taxon>
        <taxon>Streptophyta</taxon>
        <taxon>Embryophyta</taxon>
        <taxon>Tracheophyta</taxon>
        <taxon>Spermatophyta</taxon>
        <taxon>Magnoliopsida</taxon>
        <taxon>eudicotyledons</taxon>
        <taxon>Gunneridae</taxon>
        <taxon>Pentapetalae</taxon>
        <taxon>asterids</taxon>
        <taxon>Ericales</taxon>
        <taxon>Ericaceae</taxon>
        <taxon>Ericoideae</taxon>
        <taxon>Rhodoreae</taxon>
        <taxon>Rhododendron</taxon>
    </lineage>
</organism>
<name>A0A6A4MHZ6_9ERIC</name>
<dbReference type="GO" id="GO:0005739">
    <property type="term" value="C:mitochondrion"/>
    <property type="evidence" value="ECO:0007669"/>
    <property type="project" value="TreeGrafter"/>
</dbReference>
<evidence type="ECO:0008006" key="6">
    <source>
        <dbReference type="Google" id="ProtNLM"/>
    </source>
</evidence>
<dbReference type="PANTHER" id="PTHR45717">
    <property type="entry name" value="OS12G0527900 PROTEIN"/>
    <property type="match status" value="1"/>
</dbReference>
<dbReference type="PANTHER" id="PTHR45717:SF28">
    <property type="entry name" value="PENTACOTRIPEPTIDE-REPEAT REGION OF PRORP DOMAIN-CONTAINING PROTEIN"/>
    <property type="match status" value="1"/>
</dbReference>
<proteinExistence type="inferred from homology"/>
<dbReference type="GO" id="GO:0003729">
    <property type="term" value="F:mRNA binding"/>
    <property type="evidence" value="ECO:0007669"/>
    <property type="project" value="UniProtKB-ARBA"/>
</dbReference>
<evidence type="ECO:0000256" key="2">
    <source>
        <dbReference type="ARBA" id="ARBA00022737"/>
    </source>
</evidence>
<evidence type="ECO:0000313" key="4">
    <source>
        <dbReference type="EMBL" id="KAE9465687.1"/>
    </source>
</evidence>
<accession>A0A6A4MHZ6</accession>
<comment type="caution">
    <text evidence="4">The sequence shown here is derived from an EMBL/GenBank/DDBJ whole genome shotgun (WGS) entry which is preliminary data.</text>
</comment>
<dbReference type="OrthoDB" id="1742475at2759"/>
<protein>
    <recommendedName>
        <fullName evidence="6">Pentatricopeptide repeat-containing protein</fullName>
    </recommendedName>
</protein>
<dbReference type="NCBIfam" id="TIGR00756">
    <property type="entry name" value="PPR"/>
    <property type="match status" value="1"/>
</dbReference>
<dbReference type="Gene3D" id="1.25.40.10">
    <property type="entry name" value="Tetratricopeptide repeat domain"/>
    <property type="match status" value="1"/>
</dbReference>
<feature type="region of interest" description="Disordered" evidence="3">
    <location>
        <begin position="291"/>
        <end position="311"/>
    </location>
</feature>
<sequence length="323" mass="36032">MGSDVSQWMRDKKKFQLSFHDIAVQLDLISKVHGTELAENYFNNIPEKSKVVEAYEVLLNCYARDESVEKAEAIMQKMRELGQTTFCFNVHMEEGTIKEENKGKHPSTQEGAVLFKQAALIIEGSTSEEQSPFGNIDRAALYRTGESQVHSTSSPISVSQCDLEGVIAEDSEPPAFASNNESTSEPIAIASLPRADDMASPIHQTEIEESEIPCPPNSTIEDFSTSSQISISHPMETRSRTGIFSNKLCTSFKQRTSKLLYSSLIERIDDDDDQPTLSAQALEALREFLGEQNRAPVADDEAAPPVTKSRHRRKLRFWRRTGG</sequence>
<dbReference type="InterPro" id="IPR011990">
    <property type="entry name" value="TPR-like_helical_dom_sf"/>
</dbReference>
<evidence type="ECO:0000313" key="5">
    <source>
        <dbReference type="Proteomes" id="UP000428333"/>
    </source>
</evidence>
<comment type="similarity">
    <text evidence="1">Belongs to the PPR family. P subfamily.</text>
</comment>
<keyword evidence="5" id="KW-1185">Reference proteome</keyword>
<feature type="non-terminal residue" evidence="4">
    <location>
        <position position="1"/>
    </location>
</feature>
<evidence type="ECO:0000256" key="3">
    <source>
        <dbReference type="SAM" id="MobiDB-lite"/>
    </source>
</evidence>
<dbReference type="EMBL" id="QEFC01000236">
    <property type="protein sequence ID" value="KAE9465687.1"/>
    <property type="molecule type" value="Genomic_DNA"/>
</dbReference>
<evidence type="ECO:0000256" key="1">
    <source>
        <dbReference type="ARBA" id="ARBA00007626"/>
    </source>
</evidence>